<feature type="region of interest" description="Disordered" evidence="8">
    <location>
        <begin position="1"/>
        <end position="93"/>
    </location>
</feature>
<keyword evidence="9" id="KW-1133">Transmembrane helix</keyword>
<evidence type="ECO:0000256" key="8">
    <source>
        <dbReference type="SAM" id="MobiDB-lite"/>
    </source>
</evidence>
<keyword evidence="7 9" id="KW-0472">Membrane</keyword>
<gene>
    <name evidence="11" type="ORF">BOX15_Mlig025041g1</name>
</gene>
<comment type="similarity">
    <text evidence="4">Belongs to the CDIP1/LITAF family.</text>
</comment>
<feature type="domain" description="LITAF" evidence="10">
    <location>
        <begin position="105"/>
        <end position="191"/>
    </location>
</feature>
<proteinExistence type="inferred from homology"/>
<dbReference type="PANTHER" id="PTHR23292">
    <property type="entry name" value="LIPOPOLYSACCHARIDE-INDUCED TUMOR NECROSIS FACTOR-ALPHA FACTOR"/>
    <property type="match status" value="1"/>
</dbReference>
<evidence type="ECO:0000313" key="12">
    <source>
        <dbReference type="Proteomes" id="UP000215902"/>
    </source>
</evidence>
<evidence type="ECO:0000256" key="5">
    <source>
        <dbReference type="ARBA" id="ARBA00022723"/>
    </source>
</evidence>
<dbReference type="GO" id="GO:0031902">
    <property type="term" value="C:late endosome membrane"/>
    <property type="evidence" value="ECO:0007669"/>
    <property type="project" value="UniProtKB-SubCell"/>
</dbReference>
<evidence type="ECO:0000256" key="7">
    <source>
        <dbReference type="ARBA" id="ARBA00023136"/>
    </source>
</evidence>
<evidence type="ECO:0000256" key="9">
    <source>
        <dbReference type="SAM" id="Phobius"/>
    </source>
</evidence>
<accession>A0A267DWQ8</accession>
<dbReference type="InterPro" id="IPR006629">
    <property type="entry name" value="LITAF"/>
</dbReference>
<dbReference type="GO" id="GO:0005765">
    <property type="term" value="C:lysosomal membrane"/>
    <property type="evidence" value="ECO:0007669"/>
    <property type="project" value="UniProtKB-SubCell"/>
</dbReference>
<evidence type="ECO:0000256" key="2">
    <source>
        <dbReference type="ARBA" id="ARBA00004481"/>
    </source>
</evidence>
<feature type="transmembrane region" description="Helical" evidence="9">
    <location>
        <begin position="145"/>
        <end position="167"/>
    </location>
</feature>
<dbReference type="SMART" id="SM00714">
    <property type="entry name" value="LITAF"/>
    <property type="match status" value="1"/>
</dbReference>
<organism evidence="11 12">
    <name type="scientific">Macrostomum lignano</name>
    <dbReference type="NCBI Taxonomy" id="282301"/>
    <lineage>
        <taxon>Eukaryota</taxon>
        <taxon>Metazoa</taxon>
        <taxon>Spiralia</taxon>
        <taxon>Lophotrochozoa</taxon>
        <taxon>Platyhelminthes</taxon>
        <taxon>Rhabditophora</taxon>
        <taxon>Macrostomorpha</taxon>
        <taxon>Macrostomida</taxon>
        <taxon>Macrostomidae</taxon>
        <taxon>Macrostomum</taxon>
    </lineage>
</organism>
<name>A0A267DWQ8_9PLAT</name>
<evidence type="ECO:0000256" key="3">
    <source>
        <dbReference type="ARBA" id="ARBA00004630"/>
    </source>
</evidence>
<evidence type="ECO:0000256" key="4">
    <source>
        <dbReference type="ARBA" id="ARBA00005975"/>
    </source>
</evidence>
<protein>
    <recommendedName>
        <fullName evidence="10">LITAF domain-containing protein</fullName>
    </recommendedName>
</protein>
<dbReference type="AlphaFoldDB" id="A0A267DWQ8"/>
<dbReference type="InterPro" id="IPR037519">
    <property type="entry name" value="LITAF_fam"/>
</dbReference>
<dbReference type="PROSITE" id="PS51837">
    <property type="entry name" value="LITAF"/>
    <property type="match status" value="1"/>
</dbReference>
<keyword evidence="5" id="KW-0479">Metal-binding</keyword>
<reference evidence="11 12" key="1">
    <citation type="submission" date="2017-06" db="EMBL/GenBank/DDBJ databases">
        <title>A platform for efficient transgenesis in Macrostomum lignano, a flatworm model organism for stem cell research.</title>
        <authorList>
            <person name="Berezikov E."/>
        </authorList>
    </citation>
    <scope>NUCLEOTIDE SEQUENCE [LARGE SCALE GENOMIC DNA]</scope>
    <source>
        <strain evidence="11">DV1</strain>
        <tissue evidence="11">Whole organism</tissue>
    </source>
</reference>
<dbReference type="STRING" id="282301.A0A267DWQ8"/>
<dbReference type="Proteomes" id="UP000215902">
    <property type="component" value="Unassembled WGS sequence"/>
</dbReference>
<keyword evidence="9" id="KW-0812">Transmembrane</keyword>
<dbReference type="Pfam" id="PF10601">
    <property type="entry name" value="zf-LITAF-like"/>
    <property type="match status" value="1"/>
</dbReference>
<dbReference type="PANTHER" id="PTHR23292:SF6">
    <property type="entry name" value="FI16602P1-RELATED"/>
    <property type="match status" value="1"/>
</dbReference>
<evidence type="ECO:0000313" key="11">
    <source>
        <dbReference type="EMBL" id="PAA53705.1"/>
    </source>
</evidence>
<evidence type="ECO:0000256" key="6">
    <source>
        <dbReference type="ARBA" id="ARBA00022833"/>
    </source>
</evidence>
<sequence>MSGTVHPVGVSKTDGANPSAAQPGYPPSYPTASTAQPGYPPSYPTASAAQPGYPPSYPAASTAQPGYPTSYPAQQQHQQPPPPPAYPAAGGYQGQPAQHHVVVMQQHPVVVNATIPRFNQSPVWMVCPNCHNNVQTTVYYKIGGYTWLIAAILFFVGLSLGCCLIPFCVNSCKDVEHICPSCNRMVGRFHRL</sequence>
<dbReference type="GO" id="GO:0008270">
    <property type="term" value="F:zinc ion binding"/>
    <property type="evidence" value="ECO:0007669"/>
    <property type="project" value="TreeGrafter"/>
</dbReference>
<dbReference type="OrthoDB" id="5599753at2759"/>
<evidence type="ECO:0000256" key="1">
    <source>
        <dbReference type="ARBA" id="ARBA00004414"/>
    </source>
</evidence>
<evidence type="ECO:0000259" key="10">
    <source>
        <dbReference type="PROSITE" id="PS51837"/>
    </source>
</evidence>
<dbReference type="EMBL" id="NIVC01003038">
    <property type="protein sequence ID" value="PAA53705.1"/>
    <property type="molecule type" value="Genomic_DNA"/>
</dbReference>
<comment type="caution">
    <text evidence="11">The sequence shown here is derived from an EMBL/GenBank/DDBJ whole genome shotgun (WGS) entry which is preliminary data.</text>
</comment>
<keyword evidence="12" id="KW-1185">Reference proteome</keyword>
<keyword evidence="6" id="KW-0862">Zinc</keyword>
<comment type="subcellular location">
    <subcellularLocation>
        <location evidence="2">Endosome membrane</location>
        <topology evidence="2">Peripheral membrane protein</topology>
    </subcellularLocation>
    <subcellularLocation>
        <location evidence="1">Late endosome membrane</location>
    </subcellularLocation>
    <subcellularLocation>
        <location evidence="3">Lysosome membrane</location>
        <topology evidence="3">Peripheral membrane protein</topology>
        <orientation evidence="3">Cytoplasmic side</orientation>
    </subcellularLocation>
</comment>